<feature type="compositionally biased region" description="Low complexity" evidence="19">
    <location>
        <begin position="198"/>
        <end position="209"/>
    </location>
</feature>
<feature type="region of interest" description="Disordered" evidence="19">
    <location>
        <begin position="384"/>
        <end position="407"/>
    </location>
</feature>
<feature type="compositionally biased region" description="Low complexity" evidence="19">
    <location>
        <begin position="472"/>
        <end position="504"/>
    </location>
</feature>
<evidence type="ECO:0000256" key="13">
    <source>
        <dbReference type="ARBA" id="ARBA00022833"/>
    </source>
</evidence>
<dbReference type="GO" id="GO:0006511">
    <property type="term" value="P:ubiquitin-dependent protein catabolic process"/>
    <property type="evidence" value="ECO:0007669"/>
    <property type="project" value="TreeGrafter"/>
</dbReference>
<comment type="pathway">
    <text evidence="3">Protein modification; protein ubiquitination.</text>
</comment>
<evidence type="ECO:0000259" key="21">
    <source>
        <dbReference type="PROSITE" id="PS50089"/>
    </source>
</evidence>
<evidence type="ECO:0000256" key="17">
    <source>
        <dbReference type="ARBA" id="ARBA00031332"/>
    </source>
</evidence>
<proteinExistence type="inferred from homology"/>
<dbReference type="CDD" id="cd16503">
    <property type="entry name" value="RING-HC_CHFR"/>
    <property type="match status" value="1"/>
</dbReference>
<dbReference type="Pfam" id="PF13639">
    <property type="entry name" value="zf-RING_2"/>
    <property type="match status" value="1"/>
</dbReference>
<keyword evidence="14" id="KW-0539">Nucleus</keyword>
<dbReference type="SUPFAM" id="SSF49879">
    <property type="entry name" value="SMAD/FHA domain"/>
    <property type="match status" value="1"/>
</dbReference>
<dbReference type="GO" id="GO:0016605">
    <property type="term" value="C:PML body"/>
    <property type="evidence" value="ECO:0007669"/>
    <property type="project" value="UniProtKB-SubCell"/>
</dbReference>
<keyword evidence="7" id="KW-0132">Cell division</keyword>
<dbReference type="InterPro" id="IPR008984">
    <property type="entry name" value="SMAD_FHA_dom_sf"/>
</dbReference>
<dbReference type="PROSITE" id="PS50006">
    <property type="entry name" value="FHA_DOMAIN"/>
    <property type="match status" value="1"/>
</dbReference>
<dbReference type="Gene3D" id="2.60.200.20">
    <property type="match status" value="1"/>
</dbReference>
<dbReference type="CDD" id="cd22672">
    <property type="entry name" value="FHA_CHFR"/>
    <property type="match status" value="1"/>
</dbReference>
<dbReference type="InterPro" id="IPR001841">
    <property type="entry name" value="Znf_RING"/>
</dbReference>
<keyword evidence="23" id="KW-1185">Reference proteome</keyword>
<reference evidence="22 23" key="1">
    <citation type="submission" date="2024-02" db="EMBL/GenBank/DDBJ databases">
        <title>Chromosome-scale genome assembly of the rough periwinkle Littorina saxatilis.</title>
        <authorList>
            <person name="De Jode A."/>
            <person name="Faria R."/>
            <person name="Formenti G."/>
            <person name="Sims Y."/>
            <person name="Smith T.P."/>
            <person name="Tracey A."/>
            <person name="Wood J.M.D."/>
            <person name="Zagrodzka Z.B."/>
            <person name="Johannesson K."/>
            <person name="Butlin R.K."/>
            <person name="Leder E.H."/>
        </authorList>
    </citation>
    <scope>NUCLEOTIDE SEQUENCE [LARGE SCALE GENOMIC DNA]</scope>
    <source>
        <strain evidence="22">Snail1</strain>
        <tissue evidence="22">Muscle</tissue>
    </source>
</reference>
<dbReference type="Pfam" id="PF00498">
    <property type="entry name" value="FHA"/>
    <property type="match status" value="1"/>
</dbReference>
<sequence length="726" mass="79914">MSEEESTTDWAQLVCLTDVDTPPFLIGKDKFTIGRAKNSDICHENNKLVSGTHCYILRDEDGKVWLYDSSTNGTLLNSKTKLTKGQRQEIEHGDEFYIVYKKGEEDVNIGYIFQDLERLKEEEADDSVELDQTLEYDNGPPPADATLLDDNINQIDDDAPRSAVKRKVAPTSKAADPGPSSKKPREESGMAKGGSTPGGTNPPTTSTATHVPDPSKKEKKEEKAGETKGEKGQGEKEDKEKGTEGEKEDKEKGTEGEKEGKEEEKGGQKKAGKGGGGEEEAEDAIAETLTCIICQELLHDCISLQPCMHSFCAGCYSDWMAQSSECPSCRSNVDRINKNHIVNNLIEAYLKKHPEKKRLEDDLKELDAKNKITRDMLYPKKTGRRYSDYEDSDIEDSDNDQVDEDSDHLTPIFPAVPPPAGGTIFGFGTPVFGAATNAFRAVCRQCPTAGNQAPGTISSAINAIKGVFTGTQTTAGSTTGTTTTTTAAAPSTSGNSNDNNNNTDQPAPSEAGPSGDGDYTERDKKTMPSAPDYVCAANQNHILCQCCLQIFPDRRTERMTRDPEIPPQQCTICYRSYCHAYWGCRKADCNGCLAKFKDLNFGRKVLPGLILDNPTESDIFTRYLDSKEIAVKDVLDTCLAKMAEGAYSCPDQARYNMTGETPLCFACGLRNFKALAYHYRADIPNDELPADARKRPACYWGKNCRTQRNKPPHAMRFNHICEQTRT</sequence>
<dbReference type="EC" id="2.3.2.27" evidence="5"/>
<evidence type="ECO:0000256" key="6">
    <source>
        <dbReference type="ARBA" id="ARBA00017908"/>
    </source>
</evidence>
<comment type="catalytic activity">
    <reaction evidence="1">
        <text>S-ubiquitinyl-[E2 ubiquitin-conjugating enzyme]-L-cysteine + [acceptor protein]-L-lysine = [E2 ubiquitin-conjugating enzyme]-L-cysteine + N(6)-ubiquitinyl-[acceptor protein]-L-lysine.</text>
        <dbReference type="EC" id="2.3.2.27"/>
    </reaction>
</comment>
<evidence type="ECO:0000256" key="2">
    <source>
        <dbReference type="ARBA" id="ARBA00004322"/>
    </source>
</evidence>
<dbReference type="Pfam" id="PF17979">
    <property type="entry name" value="zf-CRD"/>
    <property type="match status" value="1"/>
</dbReference>
<comment type="similarity">
    <text evidence="4">Belongs to the CHFR family.</text>
</comment>
<dbReference type="InterPro" id="IPR052256">
    <property type="entry name" value="E3_ubiquitin-ligase_CHFR"/>
</dbReference>
<dbReference type="PANTHER" id="PTHR16079">
    <property type="entry name" value="UBIQUITIN LIGASE PROTEIN CHFR"/>
    <property type="match status" value="1"/>
</dbReference>
<evidence type="ECO:0000256" key="1">
    <source>
        <dbReference type="ARBA" id="ARBA00000900"/>
    </source>
</evidence>
<dbReference type="Gene3D" id="3.30.40.140">
    <property type="match status" value="1"/>
</dbReference>
<name>A0AAN9GBW4_9CAEN</name>
<organism evidence="22 23">
    <name type="scientific">Littorina saxatilis</name>
    <dbReference type="NCBI Taxonomy" id="31220"/>
    <lineage>
        <taxon>Eukaryota</taxon>
        <taxon>Metazoa</taxon>
        <taxon>Spiralia</taxon>
        <taxon>Lophotrochozoa</taxon>
        <taxon>Mollusca</taxon>
        <taxon>Gastropoda</taxon>
        <taxon>Caenogastropoda</taxon>
        <taxon>Littorinimorpha</taxon>
        <taxon>Littorinoidea</taxon>
        <taxon>Littorinidae</taxon>
        <taxon>Littorina</taxon>
    </lineage>
</organism>
<evidence type="ECO:0000256" key="12">
    <source>
        <dbReference type="ARBA" id="ARBA00022786"/>
    </source>
</evidence>
<feature type="region of interest" description="Disordered" evidence="19">
    <location>
        <begin position="123"/>
        <end position="145"/>
    </location>
</feature>
<dbReference type="AlphaFoldDB" id="A0AAN9GBW4"/>
<feature type="compositionally biased region" description="Acidic residues" evidence="19">
    <location>
        <begin position="389"/>
        <end position="406"/>
    </location>
</feature>
<dbReference type="GO" id="GO:0008270">
    <property type="term" value="F:zinc ion binding"/>
    <property type="evidence" value="ECO:0007669"/>
    <property type="project" value="UniProtKB-KW"/>
</dbReference>
<feature type="domain" description="FHA" evidence="20">
    <location>
        <begin position="31"/>
        <end position="81"/>
    </location>
</feature>
<keyword evidence="12" id="KW-0833">Ubl conjugation pathway</keyword>
<feature type="compositionally biased region" description="Basic and acidic residues" evidence="19">
    <location>
        <begin position="213"/>
        <end position="267"/>
    </location>
</feature>
<protein>
    <recommendedName>
        <fullName evidence="6">E3 ubiquitin-protein ligase CHFR</fullName>
        <ecNumber evidence="5">2.3.2.27</ecNumber>
    </recommendedName>
    <alternativeName>
        <fullName evidence="17">Checkpoint with forkhead and RING finger domains protein</fullName>
    </alternativeName>
    <alternativeName>
        <fullName evidence="16">RING-type E3 ubiquitin transferase CHFR</fullName>
    </alternativeName>
</protein>
<comment type="caution">
    <text evidence="22">The sequence shown here is derived from an EMBL/GenBank/DDBJ whole genome shotgun (WGS) entry which is preliminary data.</text>
</comment>
<dbReference type="Proteomes" id="UP001374579">
    <property type="component" value="Unassembled WGS sequence"/>
</dbReference>
<dbReference type="SUPFAM" id="SSF57850">
    <property type="entry name" value="RING/U-box"/>
    <property type="match status" value="1"/>
</dbReference>
<evidence type="ECO:0000256" key="14">
    <source>
        <dbReference type="ARBA" id="ARBA00023242"/>
    </source>
</evidence>
<dbReference type="GO" id="GO:0016567">
    <property type="term" value="P:protein ubiquitination"/>
    <property type="evidence" value="ECO:0007669"/>
    <property type="project" value="TreeGrafter"/>
</dbReference>
<dbReference type="InterPro" id="IPR013083">
    <property type="entry name" value="Znf_RING/FYVE/PHD"/>
</dbReference>
<dbReference type="GO" id="GO:0061630">
    <property type="term" value="F:ubiquitin protein ligase activity"/>
    <property type="evidence" value="ECO:0007669"/>
    <property type="project" value="UniProtKB-EC"/>
</dbReference>
<dbReference type="InterPro" id="IPR040909">
    <property type="entry name" value="CHFR_Znf-CRD"/>
</dbReference>
<dbReference type="InterPro" id="IPR017907">
    <property type="entry name" value="Znf_RING_CS"/>
</dbReference>
<keyword evidence="15" id="KW-0131">Cell cycle</keyword>
<accession>A0AAN9GBW4</accession>
<keyword evidence="13" id="KW-0862">Zinc</keyword>
<dbReference type="SMART" id="SM00240">
    <property type="entry name" value="FHA"/>
    <property type="match status" value="1"/>
</dbReference>
<evidence type="ECO:0000256" key="9">
    <source>
        <dbReference type="ARBA" id="ARBA00022723"/>
    </source>
</evidence>
<gene>
    <name evidence="22" type="ORF">V1264_020744</name>
</gene>
<dbReference type="PANTHER" id="PTHR16079:SF4">
    <property type="entry name" value="E3 UBIQUITIN-PROTEIN LIGASE CHFR"/>
    <property type="match status" value="1"/>
</dbReference>
<keyword evidence="10 18" id="KW-0863">Zinc-finger</keyword>
<dbReference type="SMART" id="SM00184">
    <property type="entry name" value="RING"/>
    <property type="match status" value="1"/>
</dbReference>
<evidence type="ECO:0000256" key="8">
    <source>
        <dbReference type="ARBA" id="ARBA00022679"/>
    </source>
</evidence>
<evidence type="ECO:0000313" key="23">
    <source>
        <dbReference type="Proteomes" id="UP001374579"/>
    </source>
</evidence>
<feature type="region of interest" description="Disordered" evidence="19">
    <location>
        <begin position="158"/>
        <end position="281"/>
    </location>
</feature>
<evidence type="ECO:0000256" key="16">
    <source>
        <dbReference type="ARBA" id="ARBA00029800"/>
    </source>
</evidence>
<evidence type="ECO:0000256" key="19">
    <source>
        <dbReference type="SAM" id="MobiDB-lite"/>
    </source>
</evidence>
<comment type="subcellular location">
    <subcellularLocation>
        <location evidence="2">Nucleus</location>
        <location evidence="2">PML body</location>
    </subcellularLocation>
</comment>
<evidence type="ECO:0000256" key="5">
    <source>
        <dbReference type="ARBA" id="ARBA00012483"/>
    </source>
</evidence>
<evidence type="ECO:0000256" key="10">
    <source>
        <dbReference type="ARBA" id="ARBA00022771"/>
    </source>
</evidence>
<feature type="compositionally biased region" description="Acidic residues" evidence="19">
    <location>
        <begin position="123"/>
        <end position="134"/>
    </location>
</feature>
<keyword evidence="9" id="KW-0479">Metal-binding</keyword>
<evidence type="ECO:0000313" key="22">
    <source>
        <dbReference type="EMBL" id="KAK7102542.1"/>
    </source>
</evidence>
<evidence type="ECO:0000256" key="3">
    <source>
        <dbReference type="ARBA" id="ARBA00004906"/>
    </source>
</evidence>
<feature type="domain" description="RING-type" evidence="21">
    <location>
        <begin position="291"/>
        <end position="330"/>
    </location>
</feature>
<evidence type="ECO:0000256" key="4">
    <source>
        <dbReference type="ARBA" id="ARBA00005797"/>
    </source>
</evidence>
<evidence type="ECO:0000256" key="11">
    <source>
        <dbReference type="ARBA" id="ARBA00022776"/>
    </source>
</evidence>
<keyword evidence="8" id="KW-0808">Transferase</keyword>
<evidence type="ECO:0000256" key="15">
    <source>
        <dbReference type="ARBA" id="ARBA00023306"/>
    </source>
</evidence>
<evidence type="ECO:0000256" key="18">
    <source>
        <dbReference type="PROSITE-ProRule" id="PRU00175"/>
    </source>
</evidence>
<dbReference type="EMBL" id="JBAMIC010000010">
    <property type="protein sequence ID" value="KAK7102542.1"/>
    <property type="molecule type" value="Genomic_DNA"/>
</dbReference>
<dbReference type="PROSITE" id="PS50089">
    <property type="entry name" value="ZF_RING_2"/>
    <property type="match status" value="1"/>
</dbReference>
<dbReference type="Gene3D" id="3.30.40.10">
    <property type="entry name" value="Zinc/RING finger domain, C3HC4 (zinc finger)"/>
    <property type="match status" value="1"/>
</dbReference>
<feature type="region of interest" description="Disordered" evidence="19">
    <location>
        <begin position="472"/>
        <end position="523"/>
    </location>
</feature>
<evidence type="ECO:0000256" key="7">
    <source>
        <dbReference type="ARBA" id="ARBA00022618"/>
    </source>
</evidence>
<dbReference type="FunFam" id="3.30.40.10:FF:000203">
    <property type="entry name" value="E3 ubiquitin-protein ligase CHFR isoform X1"/>
    <property type="match status" value="1"/>
</dbReference>
<dbReference type="GO" id="GO:0051301">
    <property type="term" value="P:cell division"/>
    <property type="evidence" value="ECO:0007669"/>
    <property type="project" value="UniProtKB-KW"/>
</dbReference>
<evidence type="ECO:0000259" key="20">
    <source>
        <dbReference type="PROSITE" id="PS50006"/>
    </source>
</evidence>
<keyword evidence="11" id="KW-0498">Mitosis</keyword>
<dbReference type="PROSITE" id="PS00518">
    <property type="entry name" value="ZF_RING_1"/>
    <property type="match status" value="1"/>
</dbReference>
<dbReference type="InterPro" id="IPR000253">
    <property type="entry name" value="FHA_dom"/>
</dbReference>